<dbReference type="EMBL" id="CP117411">
    <property type="protein sequence ID" value="WCT72796.1"/>
    <property type="molecule type" value="Genomic_DNA"/>
</dbReference>
<accession>A0ABY7THU2</accession>
<sequence>MNAPSLVLRPATAAPLRSPAALHRAHATLARGTAFFAARDWASDGTHARVIGNGLRELDRFLNLLLDEVAALAGAVEDRAGFVRQTNAANKLATLLGPASLHGDRLRAIGRVRAALFHCGGRAHRPGLVADFALALGRAGDGAPFAMLVVAAGDMALICAFYDRITAELLAIVKDGRAVLIDLSAMQP</sequence>
<protein>
    <submittedName>
        <fullName evidence="1">Uncharacterized protein</fullName>
    </submittedName>
</protein>
<reference evidence="1 2" key="1">
    <citation type="submission" date="2023-02" db="EMBL/GenBank/DDBJ databases">
        <title>Genome sequence of Sphingomonas naphthae.</title>
        <authorList>
            <person name="Kim S."/>
            <person name="Heo J."/>
            <person name="Kwon S.-W."/>
        </authorList>
    </citation>
    <scope>NUCLEOTIDE SEQUENCE [LARGE SCALE GENOMIC DNA]</scope>
    <source>
        <strain evidence="1 2">KACC 18716</strain>
    </source>
</reference>
<gene>
    <name evidence="1" type="ORF">PQ455_14290</name>
</gene>
<proteinExistence type="predicted"/>
<organism evidence="1 2">
    <name type="scientific">Sphingomonas naphthae</name>
    <dbReference type="NCBI Taxonomy" id="1813468"/>
    <lineage>
        <taxon>Bacteria</taxon>
        <taxon>Pseudomonadati</taxon>
        <taxon>Pseudomonadota</taxon>
        <taxon>Alphaproteobacteria</taxon>
        <taxon>Sphingomonadales</taxon>
        <taxon>Sphingomonadaceae</taxon>
        <taxon>Sphingomonas</taxon>
    </lineage>
</organism>
<name>A0ABY7THU2_9SPHN</name>
<dbReference type="Proteomes" id="UP001220395">
    <property type="component" value="Chromosome"/>
</dbReference>
<keyword evidence="2" id="KW-1185">Reference proteome</keyword>
<evidence type="ECO:0000313" key="1">
    <source>
        <dbReference type="EMBL" id="WCT72796.1"/>
    </source>
</evidence>
<evidence type="ECO:0000313" key="2">
    <source>
        <dbReference type="Proteomes" id="UP001220395"/>
    </source>
</evidence>
<dbReference type="RefSeq" id="WP_273686767.1">
    <property type="nucleotide sequence ID" value="NZ_CP117411.1"/>
</dbReference>